<dbReference type="EMBL" id="CP131061">
    <property type="protein sequence ID" value="WNY27285.1"/>
    <property type="molecule type" value="Genomic_DNA"/>
</dbReference>
<dbReference type="Proteomes" id="UP001304970">
    <property type="component" value="Chromosome"/>
</dbReference>
<dbReference type="RefSeq" id="WP_338097258.1">
    <property type="nucleotide sequence ID" value="NZ_CP131061.1"/>
</dbReference>
<evidence type="ECO:0000313" key="2">
    <source>
        <dbReference type="Proteomes" id="UP001304970"/>
    </source>
</evidence>
<accession>A0AA96V7W4</accession>
<dbReference type="Pfam" id="PF24830">
    <property type="entry name" value="DUF7714"/>
    <property type="match status" value="1"/>
</dbReference>
<name>A0AA96V7W4_9EURY</name>
<proteinExistence type="predicted"/>
<gene>
    <name evidence="1" type="ORF">MsAm2_10770</name>
</gene>
<evidence type="ECO:0000313" key="1">
    <source>
        <dbReference type="EMBL" id="WNY27285.1"/>
    </source>
</evidence>
<protein>
    <submittedName>
        <fullName evidence="1">Uncharacterized protein</fullName>
    </submittedName>
</protein>
<reference evidence="1 2" key="1">
    <citation type="submission" date="2023-07" db="EMBL/GenBank/DDBJ databases">
        <title>Closed genome sequence of Methanosarcinaceae archaeon Am2.</title>
        <authorList>
            <person name="Poehlein A."/>
            <person name="Protasov E."/>
            <person name="Platt K."/>
            <person name="Reeh H."/>
            <person name="Daniel R."/>
            <person name="Brune A."/>
        </authorList>
    </citation>
    <scope>NUCLEOTIDE SEQUENCE [LARGE SCALE GENOMIC DNA]</scope>
    <source>
        <strain evidence="1 2">Am2</strain>
    </source>
</reference>
<sequence>MIFPEEYKNIGFCHPDMPLASEKNKSVYFLSKYLLEEKESGFCLYSVTHENGIGFFRNVKGNELLASEDEIAVCDEILNIKNRTLLIEKAADICQKTGKNTVLFTGIDRHITFVHKPDLSEILEIQVIDVKPPNPPWLSDCVRRLDASGIFGDLQIKFTEKIIDISTFEGENTVFPCRSSGLKGKFLDSDNMNENESKTDLRLVGCDTSRTVFETLYPSLDYDFIELCPTRSSLTKPDKPFIMRCCKSENAGKIIEINGYKGIIVHWGAGEYQISENIRKFVADLQKNKK</sequence>
<dbReference type="AlphaFoldDB" id="A0AA96V7W4"/>
<keyword evidence="2" id="KW-1185">Reference proteome</keyword>
<dbReference type="InterPro" id="IPR056131">
    <property type="entry name" value="DUF7714"/>
</dbReference>
<dbReference type="GeneID" id="89228497"/>
<organism evidence="1 2">
    <name type="scientific">Methanolapillus ohkumae</name>
    <dbReference type="NCBI Taxonomy" id="3028298"/>
    <lineage>
        <taxon>Archaea</taxon>
        <taxon>Methanobacteriati</taxon>
        <taxon>Methanobacteriota</taxon>
        <taxon>Stenosarchaea group</taxon>
        <taxon>Methanomicrobia</taxon>
        <taxon>Methanosarcinales</taxon>
        <taxon>Methanosarcinaceae</taxon>
        <taxon>Methanolapillus</taxon>
    </lineage>
</organism>